<comment type="caution">
    <text evidence="3">The sequence shown here is derived from an EMBL/GenBank/DDBJ whole genome shotgun (WGS) entry which is preliminary data.</text>
</comment>
<evidence type="ECO:0000256" key="2">
    <source>
        <dbReference type="SAM" id="MobiDB-lite"/>
    </source>
</evidence>
<feature type="region of interest" description="Disordered" evidence="2">
    <location>
        <begin position="1"/>
        <end position="31"/>
    </location>
</feature>
<name>A0ABT7JDP7_9DEIO</name>
<organism evidence="3 4">
    <name type="scientific">Deinococcus rhizophilus</name>
    <dbReference type="NCBI Taxonomy" id="3049544"/>
    <lineage>
        <taxon>Bacteria</taxon>
        <taxon>Thermotogati</taxon>
        <taxon>Deinococcota</taxon>
        <taxon>Deinococci</taxon>
        <taxon>Deinococcales</taxon>
        <taxon>Deinococcaceae</taxon>
        <taxon>Deinococcus</taxon>
    </lineage>
</organism>
<sequence length="155" mass="16116">MTQQGGQAGGRVLTRSEATAHGGRGGYIETPDHHLGVKFSVPQEIGGDGGVGTNPEQLFAAAYAASFQSAVGMVARRDGISFGTSQVTGVVGLRREDDSDPSYHLDVELQISLPGLSREEAGRMVQEARALCPYSRALGESAGVRLTVVEGETAG</sequence>
<gene>
    <name evidence="3" type="ORF">QOL99_03330</name>
</gene>
<dbReference type="EMBL" id="JASNGB010000013">
    <property type="protein sequence ID" value="MDL2343176.1"/>
    <property type="molecule type" value="Genomic_DNA"/>
</dbReference>
<dbReference type="PANTHER" id="PTHR33797:SF2">
    <property type="entry name" value="ORGANIC HYDROPEROXIDE RESISTANCE PROTEIN-LIKE"/>
    <property type="match status" value="1"/>
</dbReference>
<proteinExistence type="inferred from homology"/>
<dbReference type="InterPro" id="IPR015946">
    <property type="entry name" value="KH_dom-like_a/b"/>
</dbReference>
<dbReference type="InterPro" id="IPR003718">
    <property type="entry name" value="OsmC/Ohr_fam"/>
</dbReference>
<dbReference type="Gene3D" id="2.20.25.10">
    <property type="match status" value="1"/>
</dbReference>
<dbReference type="RefSeq" id="WP_285521301.1">
    <property type="nucleotide sequence ID" value="NZ_JASNGB010000013.1"/>
</dbReference>
<dbReference type="Pfam" id="PF02566">
    <property type="entry name" value="OsmC"/>
    <property type="match status" value="1"/>
</dbReference>
<dbReference type="Proteomes" id="UP001302059">
    <property type="component" value="Unassembled WGS sequence"/>
</dbReference>
<accession>A0ABT7JDP7</accession>
<dbReference type="NCBIfam" id="TIGR03561">
    <property type="entry name" value="organ_hyd_perox"/>
    <property type="match status" value="1"/>
</dbReference>
<evidence type="ECO:0000313" key="3">
    <source>
        <dbReference type="EMBL" id="MDL2343176.1"/>
    </source>
</evidence>
<reference evidence="3 4" key="1">
    <citation type="submission" date="2023-05" db="EMBL/GenBank/DDBJ databases">
        <authorList>
            <person name="Gao F."/>
        </authorList>
    </citation>
    <scope>NUCLEOTIDE SEQUENCE [LARGE SCALE GENOMIC DNA]</scope>
    <source>
        <strain evidence="3 4">MIMF12</strain>
    </source>
</reference>
<keyword evidence="4" id="KW-1185">Reference proteome</keyword>
<dbReference type="InterPro" id="IPR019953">
    <property type="entry name" value="OHR"/>
</dbReference>
<comment type="similarity">
    <text evidence="1">Belongs to the OsmC/Ohr family.</text>
</comment>
<dbReference type="SUPFAM" id="SSF82784">
    <property type="entry name" value="OsmC-like"/>
    <property type="match status" value="1"/>
</dbReference>
<evidence type="ECO:0000256" key="1">
    <source>
        <dbReference type="ARBA" id="ARBA00007378"/>
    </source>
</evidence>
<protein>
    <submittedName>
        <fullName evidence="3">Ohr family peroxiredoxin</fullName>
    </submittedName>
</protein>
<dbReference type="InterPro" id="IPR036102">
    <property type="entry name" value="OsmC/Ohrsf"/>
</dbReference>
<dbReference type="Gene3D" id="3.30.300.20">
    <property type="match status" value="1"/>
</dbReference>
<dbReference type="PANTHER" id="PTHR33797">
    <property type="entry name" value="ORGANIC HYDROPEROXIDE RESISTANCE PROTEIN-LIKE"/>
    <property type="match status" value="1"/>
</dbReference>
<evidence type="ECO:0000313" key="4">
    <source>
        <dbReference type="Proteomes" id="UP001302059"/>
    </source>
</evidence>